<dbReference type="InterPro" id="IPR003848">
    <property type="entry name" value="DUF218"/>
</dbReference>
<dbReference type="EMBL" id="JADMLG010000010">
    <property type="protein sequence ID" value="MBH0779218.1"/>
    <property type="molecule type" value="Genomic_DNA"/>
</dbReference>
<keyword evidence="3" id="KW-1185">Reference proteome</keyword>
<dbReference type="GO" id="GO:0000270">
    <property type="term" value="P:peptidoglycan metabolic process"/>
    <property type="evidence" value="ECO:0007669"/>
    <property type="project" value="TreeGrafter"/>
</dbReference>
<name>A0A931IES6_9NOCA</name>
<dbReference type="Pfam" id="PF02698">
    <property type="entry name" value="DUF218"/>
    <property type="match status" value="1"/>
</dbReference>
<dbReference type="PANTHER" id="PTHR30336:SF4">
    <property type="entry name" value="ENVELOPE BIOGENESIS FACTOR ELYC"/>
    <property type="match status" value="1"/>
</dbReference>
<dbReference type="Proteomes" id="UP000655751">
    <property type="component" value="Unassembled WGS sequence"/>
</dbReference>
<dbReference type="AlphaFoldDB" id="A0A931IES6"/>
<evidence type="ECO:0000313" key="3">
    <source>
        <dbReference type="Proteomes" id="UP000655751"/>
    </source>
</evidence>
<gene>
    <name evidence="2" type="ORF">IT779_23390</name>
</gene>
<dbReference type="GO" id="GO:0043164">
    <property type="term" value="P:Gram-negative-bacterium-type cell wall biogenesis"/>
    <property type="evidence" value="ECO:0007669"/>
    <property type="project" value="TreeGrafter"/>
</dbReference>
<reference evidence="2" key="1">
    <citation type="submission" date="2020-11" db="EMBL/GenBank/DDBJ databases">
        <title>Nocardia NEAU-351.nov., a novel actinomycete isolated from the cow dung.</title>
        <authorList>
            <person name="Zhang X."/>
        </authorList>
    </citation>
    <scope>NUCLEOTIDE SEQUENCE</scope>
    <source>
        <strain evidence="2">NEAU-351</strain>
    </source>
</reference>
<dbReference type="InterPro" id="IPR014729">
    <property type="entry name" value="Rossmann-like_a/b/a_fold"/>
</dbReference>
<evidence type="ECO:0000313" key="2">
    <source>
        <dbReference type="EMBL" id="MBH0779218.1"/>
    </source>
</evidence>
<dbReference type="InterPro" id="IPR051599">
    <property type="entry name" value="Cell_Envelope_Assoc"/>
</dbReference>
<organism evidence="2 3">
    <name type="scientific">Nocardia bovistercoris</name>
    <dbReference type="NCBI Taxonomy" id="2785916"/>
    <lineage>
        <taxon>Bacteria</taxon>
        <taxon>Bacillati</taxon>
        <taxon>Actinomycetota</taxon>
        <taxon>Actinomycetes</taxon>
        <taxon>Mycobacteriales</taxon>
        <taxon>Nocardiaceae</taxon>
        <taxon>Nocardia</taxon>
    </lineage>
</organism>
<dbReference type="PANTHER" id="PTHR30336">
    <property type="entry name" value="INNER MEMBRANE PROTEIN, PROBABLE PERMEASE"/>
    <property type="match status" value="1"/>
</dbReference>
<feature type="domain" description="DUF218" evidence="1">
    <location>
        <begin position="54"/>
        <end position="178"/>
    </location>
</feature>
<accession>A0A931IES6</accession>
<protein>
    <submittedName>
        <fullName evidence="2">YdcF family protein</fullName>
    </submittedName>
</protein>
<evidence type="ECO:0000259" key="1">
    <source>
        <dbReference type="Pfam" id="PF02698"/>
    </source>
</evidence>
<dbReference type="GO" id="GO:0005886">
    <property type="term" value="C:plasma membrane"/>
    <property type="evidence" value="ECO:0007669"/>
    <property type="project" value="TreeGrafter"/>
</dbReference>
<comment type="caution">
    <text evidence="2">The sequence shown here is derived from an EMBL/GenBank/DDBJ whole genome shotgun (WGS) entry which is preliminary data.</text>
</comment>
<proteinExistence type="predicted"/>
<sequence length="197" mass="20705">MAAATYTQAAPAAQADTAATCSVPSAAGQLVDALRAIATVSPQTLPDIHGRSTAIVILGYGLQDDGSMRPELVERLRAGYLQALLAPMSPIIVTGGNPHNGMTEARAMADWLLRQCMPADRIHIEDTANSTVQNAEHSAPIMRQLGVRDAVVVTSVDHLDRAVDTFHEAGVEVIGTVTPNATAQPGVWQFGPDHPLA</sequence>
<dbReference type="CDD" id="cd06259">
    <property type="entry name" value="YdcF-like"/>
    <property type="match status" value="1"/>
</dbReference>
<dbReference type="Gene3D" id="3.40.50.620">
    <property type="entry name" value="HUPs"/>
    <property type="match status" value="1"/>
</dbReference>